<dbReference type="AlphaFoldDB" id="A0AAD1DK92"/>
<accession>A0AAD1DK92</accession>
<name>A0AAD1DK92_9FLAO</name>
<keyword evidence="1" id="KW-1133">Transmembrane helix</keyword>
<reference evidence="4 5" key="1">
    <citation type="submission" date="2018-11" db="EMBL/GenBank/DDBJ databases">
        <title>Proposal to divide the Flavobacteriaceae and reorganize its genera based on Amino Acid Identity values calculated from whole genome sequences.</title>
        <authorList>
            <person name="Nicholson A.C."/>
            <person name="Gulvik C.A."/>
            <person name="Whitney A.M."/>
            <person name="Humrighouse B.W."/>
            <person name="Bell M."/>
            <person name="Holmes B."/>
            <person name="Steigerwalt A.G."/>
            <person name="Villarma A."/>
            <person name="Sheth M."/>
            <person name="Batra D."/>
            <person name="Pryor J."/>
            <person name="Bernardet J.-F."/>
            <person name="Hugo C."/>
            <person name="Kampfer P."/>
            <person name="Newman J."/>
            <person name="McQuiston J.R."/>
        </authorList>
    </citation>
    <scope>NUCLEOTIDE SEQUENCE [LARGE SCALE GENOMIC DNA]</scope>
    <source>
        <strain evidence="2 4">G0207</strain>
        <strain evidence="3 5">H5143</strain>
    </source>
</reference>
<evidence type="ECO:0000313" key="5">
    <source>
        <dbReference type="Proteomes" id="UP000281741"/>
    </source>
</evidence>
<protein>
    <submittedName>
        <fullName evidence="2">Uncharacterized protein</fullName>
    </submittedName>
</protein>
<keyword evidence="1" id="KW-0472">Membrane</keyword>
<evidence type="ECO:0000313" key="4">
    <source>
        <dbReference type="Proteomes" id="UP000274073"/>
    </source>
</evidence>
<evidence type="ECO:0000313" key="3">
    <source>
        <dbReference type="EMBL" id="AZA94239.1"/>
    </source>
</evidence>
<organism evidence="2 4">
    <name type="scientific">Chryseobacterium shandongense</name>
    <dbReference type="NCBI Taxonomy" id="1493872"/>
    <lineage>
        <taxon>Bacteria</taxon>
        <taxon>Pseudomonadati</taxon>
        <taxon>Bacteroidota</taxon>
        <taxon>Flavobacteriia</taxon>
        <taxon>Flavobacteriales</taxon>
        <taxon>Weeksellaceae</taxon>
        <taxon>Chryseobacterium group</taxon>
        <taxon>Chryseobacterium</taxon>
    </lineage>
</organism>
<dbReference type="Proteomes" id="UP000274073">
    <property type="component" value="Chromosome"/>
</dbReference>
<evidence type="ECO:0000313" key="2">
    <source>
        <dbReference type="EMBL" id="AZA85832.1"/>
    </source>
</evidence>
<gene>
    <name evidence="2" type="ORF">EG349_03020</name>
    <name evidence="3" type="ORF">EG353_01055</name>
</gene>
<feature type="transmembrane region" description="Helical" evidence="1">
    <location>
        <begin position="76"/>
        <end position="95"/>
    </location>
</feature>
<evidence type="ECO:0000256" key="1">
    <source>
        <dbReference type="SAM" id="Phobius"/>
    </source>
</evidence>
<dbReference type="EMBL" id="CP033912">
    <property type="protein sequence ID" value="AZA94239.1"/>
    <property type="molecule type" value="Genomic_DNA"/>
</dbReference>
<proteinExistence type="predicted"/>
<keyword evidence="5" id="KW-1185">Reference proteome</keyword>
<keyword evidence="1" id="KW-0812">Transmembrane</keyword>
<dbReference type="EMBL" id="CP033915">
    <property type="protein sequence ID" value="AZA85832.1"/>
    <property type="molecule type" value="Genomic_DNA"/>
</dbReference>
<feature type="transmembrane region" description="Helical" evidence="1">
    <location>
        <begin position="47"/>
        <end position="69"/>
    </location>
</feature>
<feature type="transmembrane region" description="Helical" evidence="1">
    <location>
        <begin position="9"/>
        <end position="27"/>
    </location>
</feature>
<sequence>MKEIEIHKRLVIANIIFFILSFIFLEYSKVFRLSFDKHWIYSSGHNWWIMVALPSAFWGSLSLCFYSILKIKKRKFLYCILSLAPIFLFIILFLQNDLEWQFRIK</sequence>
<dbReference type="Proteomes" id="UP000281741">
    <property type="component" value="Chromosome"/>
</dbReference>